<comment type="caution">
    <text evidence="3">The sequence shown here is derived from an EMBL/GenBank/DDBJ whole genome shotgun (WGS) entry which is preliminary data.</text>
</comment>
<evidence type="ECO:0000313" key="4">
    <source>
        <dbReference type="Proteomes" id="UP000237438"/>
    </source>
</evidence>
<organism evidence="3 4">
    <name type="scientific">Erysiphe pulchra</name>
    <dbReference type="NCBI Taxonomy" id="225359"/>
    <lineage>
        <taxon>Eukaryota</taxon>
        <taxon>Fungi</taxon>
        <taxon>Dikarya</taxon>
        <taxon>Ascomycota</taxon>
        <taxon>Pezizomycotina</taxon>
        <taxon>Leotiomycetes</taxon>
        <taxon>Erysiphales</taxon>
        <taxon>Erysiphaceae</taxon>
        <taxon>Erysiphe</taxon>
    </lineage>
</organism>
<reference evidence="3 4" key="1">
    <citation type="submission" date="2017-10" db="EMBL/GenBank/DDBJ databases">
        <title>Development of genomic resources for the powdery mildew, Erysiphe pulchra.</title>
        <authorList>
            <person name="Wadl P.A."/>
            <person name="Mack B.M."/>
            <person name="Moore G."/>
            <person name="Beltz S.B."/>
        </authorList>
    </citation>
    <scope>NUCLEOTIDE SEQUENCE [LARGE SCALE GENOMIC DNA]</scope>
    <source>
        <strain evidence="3">Cflorida</strain>
    </source>
</reference>
<feature type="region of interest" description="Disordered" evidence="1">
    <location>
        <begin position="32"/>
        <end position="68"/>
    </location>
</feature>
<name>A0A2S4PWR0_9PEZI</name>
<evidence type="ECO:0008006" key="5">
    <source>
        <dbReference type="Google" id="ProtNLM"/>
    </source>
</evidence>
<protein>
    <recommendedName>
        <fullName evidence="5">Ppe family protein</fullName>
    </recommendedName>
</protein>
<sequence>MRYVQILSLLAIAQVAVANPIYQLSRAKLASASGSTGSQNSSKSSSSNTSSQPSTTNSTSSSMSTNAPSKDMVMQAAANFAQDVGIVSNAINKMTSMTDQDAIKDTAQRAFNAESDEDNQRQILIAAAGSAGETANRKIQQYTPTVLDGLDAITKDPSPDSVQVNTKMMEDARNPNILPSITQLSNAALDNMGLEKAAPNFKKTTGQSGSSSGTTDLGTGGNNDNANTNNNNNNNSNPNTSNQPKPNSGGNSNDGNNSSTMSSGNTTSTSTSSSGNTKSNSKSNNN</sequence>
<dbReference type="Proteomes" id="UP000237438">
    <property type="component" value="Unassembled WGS sequence"/>
</dbReference>
<gene>
    <name evidence="3" type="ORF">EPUL_006078</name>
</gene>
<dbReference type="STRING" id="225359.A0A2S4PWR0"/>
<dbReference type="AlphaFoldDB" id="A0A2S4PWR0"/>
<keyword evidence="2" id="KW-0732">Signal</keyword>
<keyword evidence="4" id="KW-1185">Reference proteome</keyword>
<evidence type="ECO:0000313" key="3">
    <source>
        <dbReference type="EMBL" id="POS86489.1"/>
    </source>
</evidence>
<evidence type="ECO:0000256" key="1">
    <source>
        <dbReference type="SAM" id="MobiDB-lite"/>
    </source>
</evidence>
<accession>A0A2S4PWR0</accession>
<feature type="compositionally biased region" description="Low complexity" evidence="1">
    <location>
        <begin position="204"/>
        <end position="286"/>
    </location>
</feature>
<feature type="chain" id="PRO_5015435046" description="Ppe family protein" evidence="2">
    <location>
        <begin position="19"/>
        <end position="286"/>
    </location>
</feature>
<feature type="region of interest" description="Disordered" evidence="1">
    <location>
        <begin position="200"/>
        <end position="286"/>
    </location>
</feature>
<proteinExistence type="predicted"/>
<feature type="signal peptide" evidence="2">
    <location>
        <begin position="1"/>
        <end position="18"/>
    </location>
</feature>
<evidence type="ECO:0000256" key="2">
    <source>
        <dbReference type="SAM" id="SignalP"/>
    </source>
</evidence>
<dbReference type="OrthoDB" id="2118427at2759"/>
<dbReference type="EMBL" id="PEDP01000319">
    <property type="protein sequence ID" value="POS86489.1"/>
    <property type="molecule type" value="Genomic_DNA"/>
</dbReference>